<evidence type="ECO:0000313" key="2">
    <source>
        <dbReference type="Proteomes" id="UP001497444"/>
    </source>
</evidence>
<evidence type="ECO:0000313" key="1">
    <source>
        <dbReference type="EMBL" id="CAK9257871.1"/>
    </source>
</evidence>
<dbReference type="Proteomes" id="UP001497444">
    <property type="component" value="Chromosome 11"/>
</dbReference>
<name>A0ABP0VTU1_9BRYO</name>
<keyword evidence="2" id="KW-1185">Reference proteome</keyword>
<dbReference type="EMBL" id="OZ020106">
    <property type="protein sequence ID" value="CAK9257871.1"/>
    <property type="molecule type" value="Genomic_DNA"/>
</dbReference>
<reference evidence="1" key="1">
    <citation type="submission" date="2024-02" db="EMBL/GenBank/DDBJ databases">
        <authorList>
            <consortium name="ELIXIR-Norway"/>
            <consortium name="Elixir Norway"/>
        </authorList>
    </citation>
    <scope>NUCLEOTIDE SEQUENCE</scope>
</reference>
<sequence length="73" mass="8256">MCAHLALQALCEGIGFSLVCVVDGIPKKRIVEKLWQEFFSDPSLWWDHKLLKVGSSLVNMCAKYARLKDAFSI</sequence>
<proteinExistence type="predicted"/>
<gene>
    <name evidence="1" type="ORF">CSSPJE1EN1_LOCUS3349</name>
</gene>
<organism evidence="1 2">
    <name type="scientific">Sphagnum jensenii</name>
    <dbReference type="NCBI Taxonomy" id="128206"/>
    <lineage>
        <taxon>Eukaryota</taxon>
        <taxon>Viridiplantae</taxon>
        <taxon>Streptophyta</taxon>
        <taxon>Embryophyta</taxon>
        <taxon>Bryophyta</taxon>
        <taxon>Sphagnophytina</taxon>
        <taxon>Sphagnopsida</taxon>
        <taxon>Sphagnales</taxon>
        <taxon>Sphagnaceae</taxon>
        <taxon>Sphagnum</taxon>
    </lineage>
</organism>
<accession>A0ABP0VTU1</accession>
<protein>
    <submittedName>
        <fullName evidence="1">Uncharacterized protein</fullName>
    </submittedName>
</protein>